<accession>A0AAV0LPT1</accession>
<keyword evidence="2" id="KW-0732">Signal</keyword>
<reference evidence="3" key="1">
    <citation type="submission" date="2022-08" db="EMBL/GenBank/DDBJ databases">
        <authorList>
            <person name="Gutierrez-Valencia J."/>
        </authorList>
    </citation>
    <scope>NUCLEOTIDE SEQUENCE</scope>
</reference>
<dbReference type="InterPro" id="IPR036514">
    <property type="entry name" value="SGNH_hydro_sf"/>
</dbReference>
<evidence type="ECO:0000256" key="2">
    <source>
        <dbReference type="SAM" id="SignalP"/>
    </source>
</evidence>
<dbReference type="FunFam" id="3.40.50.1110:FF:000003">
    <property type="entry name" value="GDSL esterase/lipase APG"/>
    <property type="match status" value="2"/>
</dbReference>
<proteinExistence type="inferred from homology"/>
<dbReference type="AlphaFoldDB" id="A0AAV0LPT1"/>
<dbReference type="GO" id="GO:0006629">
    <property type="term" value="P:lipid metabolic process"/>
    <property type="evidence" value="ECO:0007669"/>
    <property type="project" value="InterPro"/>
</dbReference>
<dbReference type="PANTHER" id="PTHR45642:SF95">
    <property type="entry name" value="GDSL-LIKE LIPASE_ACYLHYDROLASE FAMILY PROTEIN, EXPRESSED"/>
    <property type="match status" value="1"/>
</dbReference>
<comment type="caution">
    <text evidence="3">The sequence shown here is derived from an EMBL/GenBank/DDBJ whole genome shotgun (WGS) entry which is preliminary data.</text>
</comment>
<evidence type="ECO:0000313" key="4">
    <source>
        <dbReference type="Proteomes" id="UP001154282"/>
    </source>
</evidence>
<organism evidence="3 4">
    <name type="scientific">Linum tenue</name>
    <dbReference type="NCBI Taxonomy" id="586396"/>
    <lineage>
        <taxon>Eukaryota</taxon>
        <taxon>Viridiplantae</taxon>
        <taxon>Streptophyta</taxon>
        <taxon>Embryophyta</taxon>
        <taxon>Tracheophyta</taxon>
        <taxon>Spermatophyta</taxon>
        <taxon>Magnoliopsida</taxon>
        <taxon>eudicotyledons</taxon>
        <taxon>Gunneridae</taxon>
        <taxon>Pentapetalae</taxon>
        <taxon>rosids</taxon>
        <taxon>fabids</taxon>
        <taxon>Malpighiales</taxon>
        <taxon>Linaceae</taxon>
        <taxon>Linum</taxon>
    </lineage>
</organism>
<dbReference type="PANTHER" id="PTHR45642">
    <property type="entry name" value="GDSL ESTERASE/LIPASE EXL3"/>
    <property type="match status" value="1"/>
</dbReference>
<keyword evidence="4" id="KW-1185">Reference proteome</keyword>
<name>A0AAV0LPT1_9ROSI</name>
<feature type="signal peptide" evidence="2">
    <location>
        <begin position="1"/>
        <end position="24"/>
    </location>
</feature>
<protein>
    <submittedName>
        <fullName evidence="3">Uncharacterized protein</fullName>
    </submittedName>
</protein>
<dbReference type="InterPro" id="IPR008265">
    <property type="entry name" value="Lipase_GDSL_AS"/>
</dbReference>
<sequence>MKGNKNMASMGSSGFLIIPWLLLAESAALFSAGVSSGKSTPAVFVFGDSILDTGNNNYLPTLSKCNFPPYGRNFPGGKPTGRFTDGKVISDLIAGDLGIKDLLPPYLDPNLGAQDLSTGVAFASGGCGFDPETIKTLSALSVPEQLKLFQEYKGKLKGLAGEQRSNVIVNQSLYLISSGNNDIGLTYFLTNRHLEYDMTSYASFLVTQASESIVELYKLGARKIGVFSTLVSGCVPEGRTVGGGEERKCAENFNELAKIYNGKLSFEMDYLNKQLPGVKMVFVDLFSPLLGIIKDPETYGFAVTKEGCCGTGYIEAAVLCNQLSPFTCANTSEYIFWDSVHPTEKANRILVSKVRDYITGVDSGESNPAAVYVFGDSIMDTGNNDYILTRARCDYPPYGRNFPGGKPTGRFSDGKIIPDLIVENLGIKDLLSPYLDPNLGPEDLITGVAFASGGCGFDPETIRSMMALSIPTQLILFQEYKDKLKANVGEQRSDDIINRSLYLLSSGNNDIGSTYFLTNRHLEYDMTSYAAFLATQASESLVELYKLGARKIGVFSTLVPGCVPQGRTVGGGGRERECAEDFNELARLYNGKLISEIEYLNDHLPGLKIVFVDLYGPLLGIIQDPQRYGFVDVKDGCCGTGELEFAVLCNQLSSTCINASNYIFWDSVHLTEKAYKILTSEIMKDINKLQNEIKC</sequence>
<evidence type="ECO:0000313" key="3">
    <source>
        <dbReference type="EMBL" id="CAI0435555.1"/>
    </source>
</evidence>
<gene>
    <name evidence="3" type="ORF">LITE_LOCUS24744</name>
</gene>
<comment type="similarity">
    <text evidence="1">Belongs to the 'GDSL' lipolytic enzyme family.</text>
</comment>
<dbReference type="SUPFAM" id="SSF52266">
    <property type="entry name" value="SGNH hydrolase"/>
    <property type="match status" value="2"/>
</dbReference>
<dbReference type="GO" id="GO:0016298">
    <property type="term" value="F:lipase activity"/>
    <property type="evidence" value="ECO:0007669"/>
    <property type="project" value="InterPro"/>
</dbReference>
<feature type="chain" id="PRO_5043886030" evidence="2">
    <location>
        <begin position="25"/>
        <end position="695"/>
    </location>
</feature>
<evidence type="ECO:0000256" key="1">
    <source>
        <dbReference type="ARBA" id="ARBA00008668"/>
    </source>
</evidence>
<dbReference type="InterPro" id="IPR001087">
    <property type="entry name" value="GDSL"/>
</dbReference>
<dbReference type="InterPro" id="IPR035669">
    <property type="entry name" value="SGNH_plant_lipase-like"/>
</dbReference>
<dbReference type="Proteomes" id="UP001154282">
    <property type="component" value="Unassembled WGS sequence"/>
</dbReference>
<dbReference type="CDD" id="cd01837">
    <property type="entry name" value="SGNH_plant_lipase_like"/>
    <property type="match status" value="2"/>
</dbReference>
<dbReference type="GO" id="GO:0005576">
    <property type="term" value="C:extracellular region"/>
    <property type="evidence" value="ECO:0007669"/>
    <property type="project" value="TreeGrafter"/>
</dbReference>
<dbReference type="Pfam" id="PF00657">
    <property type="entry name" value="Lipase_GDSL"/>
    <property type="match status" value="2"/>
</dbReference>
<dbReference type="Gene3D" id="3.40.50.1110">
    <property type="entry name" value="SGNH hydrolase"/>
    <property type="match status" value="2"/>
</dbReference>
<dbReference type="PROSITE" id="PS01098">
    <property type="entry name" value="LIPASE_GDSL_SER"/>
    <property type="match status" value="2"/>
</dbReference>
<dbReference type="InterPro" id="IPR050592">
    <property type="entry name" value="GDSL_lipolytic_enzyme"/>
</dbReference>
<dbReference type="EMBL" id="CAMGYJ010000006">
    <property type="protein sequence ID" value="CAI0435555.1"/>
    <property type="molecule type" value="Genomic_DNA"/>
</dbReference>